<dbReference type="Proteomes" id="UP000238523">
    <property type="component" value="Chromosome"/>
</dbReference>
<accession>A0A2K9YYS3</accession>
<dbReference type="EMBL" id="CP025012">
    <property type="protein sequence ID" value="AUW41143.1"/>
    <property type="molecule type" value="Genomic_DNA"/>
</dbReference>
<reference evidence="2 3" key="1">
    <citation type="submission" date="2017-11" db="EMBL/GenBank/DDBJ databases">
        <title>Complete genome of Rhizobium leguminosarum Norway, an ineffective micro-symbiont.</title>
        <authorList>
            <person name="Hoffrichter A."/>
            <person name="Liang J."/>
            <person name="Brachmann A."/>
            <person name="Marin M."/>
        </authorList>
    </citation>
    <scope>NUCLEOTIDE SEQUENCE [LARGE SCALE GENOMIC DNA]</scope>
    <source>
        <strain evidence="2 3">Norway</strain>
    </source>
</reference>
<dbReference type="AlphaFoldDB" id="A0A2K9YYS3"/>
<name>A0A2K9YYS3_RHILE</name>
<proteinExistence type="predicted"/>
<organism evidence="2 3">
    <name type="scientific">Rhizobium leguminosarum</name>
    <dbReference type="NCBI Taxonomy" id="384"/>
    <lineage>
        <taxon>Bacteria</taxon>
        <taxon>Pseudomonadati</taxon>
        <taxon>Pseudomonadota</taxon>
        <taxon>Alphaproteobacteria</taxon>
        <taxon>Hyphomicrobiales</taxon>
        <taxon>Rhizobiaceae</taxon>
        <taxon>Rhizobium/Agrobacterium group</taxon>
        <taxon>Rhizobium</taxon>
    </lineage>
</organism>
<sequence length="154" mass="16137">MPTVLPVLSPSADEAPVPTLEAEFASPEPAAEPPVPTVLLEVPPPADEPPVPTVEDEPDLQLVAPAGQSPPAELPPVPIVLLAVPPPADEPPVPTVLDDCAKPETAVPAKRAAAKARCVAFIMVYSSVCCCLLSHPERMDSWVTNFGFDPLFLP</sequence>
<evidence type="ECO:0000313" key="3">
    <source>
        <dbReference type="Proteomes" id="UP000238523"/>
    </source>
</evidence>
<feature type="region of interest" description="Disordered" evidence="1">
    <location>
        <begin position="1"/>
        <end position="56"/>
    </location>
</feature>
<gene>
    <name evidence="2" type="ORF">CUJ84_Chr000736</name>
</gene>
<protein>
    <submittedName>
        <fullName evidence="2">Uncharacterized protein</fullName>
    </submittedName>
</protein>
<feature type="compositionally biased region" description="Pro residues" evidence="1">
    <location>
        <begin position="30"/>
        <end position="52"/>
    </location>
</feature>
<evidence type="ECO:0000313" key="2">
    <source>
        <dbReference type="EMBL" id="AUW41143.1"/>
    </source>
</evidence>
<evidence type="ECO:0000256" key="1">
    <source>
        <dbReference type="SAM" id="MobiDB-lite"/>
    </source>
</evidence>